<dbReference type="GO" id="GO:0005737">
    <property type="term" value="C:cytoplasm"/>
    <property type="evidence" value="ECO:0007669"/>
    <property type="project" value="TreeGrafter"/>
</dbReference>
<sequence>MTSDTGALWRASVRERVEAPPLAADAAVDLAIVGGGFTGCSAALAAAGHGASVCLLEAEHVGHGGSGRNVGLVNAGLWMPPDDICAAMGAAAGRRLIEVLAEAPARVFELIARHGIDCEATRNGTLHCAHAPAGLRDLQDRFRQGNRFGAPVSLLDADETARHTGAAGYVGALFDPRAGTVQPLAYCLGLARAAQAAGARLHGQSPVTALERDGDGWRLTANGRSIRAGAVLVATNAYHRALGPAVRPRFTTVHFSQFATAPLSERDRAGLLEGGEGCWDTALVMNAFRTDQAGRLILGAIGNRAGPAGAVHAAWARRKLKQLFPRLAQVPFEHAWTGRIAMTSDHLPRIVAFGPRALAVYGYSGRGIGPGTVFGAAAARALLTGSEEGLPVAPVAAHSERLTGLRSAYYEAGALLTHATRPAPFR</sequence>
<reference evidence="3" key="1">
    <citation type="submission" date="2023-03" db="EMBL/GenBank/DDBJ databases">
        <title>Multiphase analysis and comparison of six strains from genera Psychromarinibacter, Lutimaribacter, and Maritimibacter, including a novel species: Psychromarinibacter sediminicola sp. nov.</title>
        <authorList>
            <person name="Wang Y.-H."/>
            <person name="Ye M.-Q."/>
            <person name="Du Z.-J."/>
        </authorList>
    </citation>
    <scope>NUCLEOTIDE SEQUENCE</scope>
    <source>
        <strain evidence="3">C21-152</strain>
    </source>
</reference>
<evidence type="ECO:0000259" key="2">
    <source>
        <dbReference type="Pfam" id="PF01266"/>
    </source>
</evidence>
<dbReference type="Pfam" id="PF01266">
    <property type="entry name" value="DAO"/>
    <property type="match status" value="1"/>
</dbReference>
<organism evidence="3 4">
    <name type="scientific">Psychromarinibacter sediminicola</name>
    <dbReference type="NCBI Taxonomy" id="3033385"/>
    <lineage>
        <taxon>Bacteria</taxon>
        <taxon>Pseudomonadati</taxon>
        <taxon>Pseudomonadota</taxon>
        <taxon>Alphaproteobacteria</taxon>
        <taxon>Rhodobacterales</taxon>
        <taxon>Paracoccaceae</taxon>
        <taxon>Psychromarinibacter</taxon>
    </lineage>
</organism>
<feature type="domain" description="FAD dependent oxidoreductase" evidence="2">
    <location>
        <begin position="29"/>
        <end position="380"/>
    </location>
</feature>
<dbReference type="Proteomes" id="UP001220964">
    <property type="component" value="Unassembled WGS sequence"/>
</dbReference>
<evidence type="ECO:0000313" key="4">
    <source>
        <dbReference type="Proteomes" id="UP001220964"/>
    </source>
</evidence>
<accession>A0AAE3NJX8</accession>
<dbReference type="Gene3D" id="3.30.9.10">
    <property type="entry name" value="D-Amino Acid Oxidase, subunit A, domain 2"/>
    <property type="match status" value="1"/>
</dbReference>
<dbReference type="PANTHER" id="PTHR13847">
    <property type="entry name" value="SARCOSINE DEHYDROGENASE-RELATED"/>
    <property type="match status" value="1"/>
</dbReference>
<dbReference type="SUPFAM" id="SSF51905">
    <property type="entry name" value="FAD/NAD(P)-binding domain"/>
    <property type="match status" value="1"/>
</dbReference>
<dbReference type="RefSeq" id="WP_275565353.1">
    <property type="nucleotide sequence ID" value="NZ_JARGYC010000001.1"/>
</dbReference>
<dbReference type="GO" id="GO:0016491">
    <property type="term" value="F:oxidoreductase activity"/>
    <property type="evidence" value="ECO:0007669"/>
    <property type="project" value="UniProtKB-KW"/>
</dbReference>
<keyword evidence="1" id="KW-0560">Oxidoreductase</keyword>
<name>A0AAE3NJX8_9RHOB</name>
<dbReference type="PANTHER" id="PTHR13847:SF281">
    <property type="entry name" value="FAD DEPENDENT OXIDOREDUCTASE DOMAIN-CONTAINING PROTEIN"/>
    <property type="match status" value="1"/>
</dbReference>
<gene>
    <name evidence="3" type="ORF">P1J78_00555</name>
</gene>
<keyword evidence="4" id="KW-1185">Reference proteome</keyword>
<dbReference type="Gene3D" id="3.50.50.60">
    <property type="entry name" value="FAD/NAD(P)-binding domain"/>
    <property type="match status" value="1"/>
</dbReference>
<evidence type="ECO:0000313" key="3">
    <source>
        <dbReference type="EMBL" id="MDF0599208.1"/>
    </source>
</evidence>
<comment type="caution">
    <text evidence="3">The sequence shown here is derived from an EMBL/GenBank/DDBJ whole genome shotgun (WGS) entry which is preliminary data.</text>
</comment>
<dbReference type="EMBL" id="JARGYC010000001">
    <property type="protein sequence ID" value="MDF0599208.1"/>
    <property type="molecule type" value="Genomic_DNA"/>
</dbReference>
<evidence type="ECO:0000256" key="1">
    <source>
        <dbReference type="ARBA" id="ARBA00023002"/>
    </source>
</evidence>
<dbReference type="InterPro" id="IPR036188">
    <property type="entry name" value="FAD/NAD-bd_sf"/>
</dbReference>
<proteinExistence type="predicted"/>
<dbReference type="AlphaFoldDB" id="A0AAE3NJX8"/>
<dbReference type="InterPro" id="IPR006076">
    <property type="entry name" value="FAD-dep_OxRdtase"/>
</dbReference>
<protein>
    <submittedName>
        <fullName evidence="3">FAD-binding oxidoreductase</fullName>
    </submittedName>
</protein>